<dbReference type="EMBL" id="VWMK01000023">
    <property type="protein sequence ID" value="KAA3759198.1"/>
    <property type="molecule type" value="Genomic_DNA"/>
</dbReference>
<sequence length="129" mass="14828">MLGAYAPYARYLGGVFVQRLESSRAPSPCIADEQSSEAKKVKPVKGEKIDRKDILKNENIHQKKDATSFFETCTSFRCNLLHLFLRDTTSFFERCYVFLKKMLRLFKQTGGTDVYGFGLTLSQLIFCDY</sequence>
<comment type="caution">
    <text evidence="1">The sequence shown here is derived from an EMBL/GenBank/DDBJ whole genome shotgun (WGS) entry which is preliminary data.</text>
</comment>
<evidence type="ECO:0000313" key="1">
    <source>
        <dbReference type="EMBL" id="KAA3759198.1"/>
    </source>
</evidence>
<accession>A0A7J4XE03</accession>
<evidence type="ECO:0000313" key="2">
    <source>
        <dbReference type="Proteomes" id="UP000422221"/>
    </source>
</evidence>
<gene>
    <name evidence="1" type="ORF">F3F73_19375</name>
</gene>
<reference evidence="1 2" key="1">
    <citation type="journal article" date="2019" name="Nat. Med.">
        <title>A library of human gut bacterial isolates paired with longitudinal multiomics data enables mechanistic microbiome research.</title>
        <authorList>
            <person name="Poyet M."/>
            <person name="Groussin M."/>
            <person name="Gibbons S.M."/>
            <person name="Avila-Pacheco J."/>
            <person name="Jiang X."/>
            <person name="Kearney S.M."/>
            <person name="Perrotta A.R."/>
            <person name="Berdy B."/>
            <person name="Zhao S."/>
            <person name="Lieberman T.D."/>
            <person name="Swanson P.K."/>
            <person name="Smith M."/>
            <person name="Roesemann S."/>
            <person name="Alexander J.E."/>
            <person name="Rich S.A."/>
            <person name="Livny J."/>
            <person name="Vlamakis H."/>
            <person name="Clish C."/>
            <person name="Bullock K."/>
            <person name="Deik A."/>
            <person name="Scott J."/>
            <person name="Pierce K.A."/>
            <person name="Xavier R.J."/>
            <person name="Alm E.J."/>
        </authorList>
    </citation>
    <scope>NUCLEOTIDE SEQUENCE [LARGE SCALE GENOMIC DNA]</scope>
    <source>
        <strain evidence="1 2">BIOML-A10</strain>
    </source>
</reference>
<dbReference type="AlphaFoldDB" id="A0A7J4XE03"/>
<protein>
    <submittedName>
        <fullName evidence="1">Uncharacterized protein</fullName>
    </submittedName>
</protein>
<name>A0A7J4XE03_9BACE</name>
<dbReference type="Proteomes" id="UP000422221">
    <property type="component" value="Unassembled WGS sequence"/>
</dbReference>
<proteinExistence type="predicted"/>
<dbReference type="RefSeq" id="WP_130059962.1">
    <property type="nucleotide sequence ID" value="NZ_JADNPJ010000008.1"/>
</dbReference>
<organism evidence="1 2">
    <name type="scientific">Bacteroides salyersiae</name>
    <dbReference type="NCBI Taxonomy" id="291644"/>
    <lineage>
        <taxon>Bacteria</taxon>
        <taxon>Pseudomonadati</taxon>
        <taxon>Bacteroidota</taxon>
        <taxon>Bacteroidia</taxon>
        <taxon>Bacteroidales</taxon>
        <taxon>Bacteroidaceae</taxon>
        <taxon>Bacteroides</taxon>
    </lineage>
</organism>